<evidence type="ECO:0000259" key="1">
    <source>
        <dbReference type="SMART" id="SM00347"/>
    </source>
</evidence>
<dbReference type="OrthoDB" id="69852at2"/>
<organism evidence="2 3">
    <name type="scientific">Streptomyces regalis</name>
    <dbReference type="NCBI Taxonomy" id="68262"/>
    <lineage>
        <taxon>Bacteria</taxon>
        <taxon>Bacillati</taxon>
        <taxon>Actinomycetota</taxon>
        <taxon>Actinomycetes</taxon>
        <taxon>Kitasatosporales</taxon>
        <taxon>Streptomycetaceae</taxon>
        <taxon>Streptomyces</taxon>
    </lineage>
</organism>
<name>A0A0X3VQ87_9ACTN</name>
<sequence length="160" mass="16992">MSSSPSESEPLIRLLWRAHNWFRTALTTAFEAQEDGSAISSAHVTLLSQLPSEGASIAELARRLGVSAPTAHQWVHELVALGAVTVESDPRSARSKLVLLTAAGVRRRAETMEMLAGLEDALAGRVGADTVTALRAALEAPWGSPESATADADPATRQRR</sequence>
<dbReference type="SUPFAM" id="SSF46785">
    <property type="entry name" value="Winged helix' DNA-binding domain"/>
    <property type="match status" value="1"/>
</dbReference>
<dbReference type="Pfam" id="PF12802">
    <property type="entry name" value="MarR_2"/>
    <property type="match status" value="1"/>
</dbReference>
<dbReference type="SMART" id="SM00347">
    <property type="entry name" value="HTH_MARR"/>
    <property type="match status" value="1"/>
</dbReference>
<accession>A0A0X3VQ87</accession>
<gene>
    <name evidence="2" type="ORF">ADL12_01495</name>
</gene>
<dbReference type="GO" id="GO:0003700">
    <property type="term" value="F:DNA-binding transcription factor activity"/>
    <property type="evidence" value="ECO:0007669"/>
    <property type="project" value="InterPro"/>
</dbReference>
<evidence type="ECO:0000313" key="2">
    <source>
        <dbReference type="EMBL" id="KUL46734.1"/>
    </source>
</evidence>
<dbReference type="RefSeq" id="WP_062697591.1">
    <property type="nucleotide sequence ID" value="NZ_LLZG01000002.1"/>
</dbReference>
<protein>
    <recommendedName>
        <fullName evidence="1">HTH marR-type domain-containing protein</fullName>
    </recommendedName>
</protein>
<dbReference type="InterPro" id="IPR036390">
    <property type="entry name" value="WH_DNA-bd_sf"/>
</dbReference>
<dbReference type="Proteomes" id="UP000053923">
    <property type="component" value="Unassembled WGS sequence"/>
</dbReference>
<proteinExistence type="predicted"/>
<dbReference type="Gene3D" id="1.10.10.10">
    <property type="entry name" value="Winged helix-like DNA-binding domain superfamily/Winged helix DNA-binding domain"/>
    <property type="match status" value="1"/>
</dbReference>
<dbReference type="EMBL" id="LLZG01000002">
    <property type="protein sequence ID" value="KUL46734.1"/>
    <property type="molecule type" value="Genomic_DNA"/>
</dbReference>
<dbReference type="InterPro" id="IPR000835">
    <property type="entry name" value="HTH_MarR-typ"/>
</dbReference>
<keyword evidence="3" id="KW-1185">Reference proteome</keyword>
<feature type="domain" description="HTH marR-type" evidence="1">
    <location>
        <begin position="32"/>
        <end position="123"/>
    </location>
</feature>
<reference evidence="3" key="1">
    <citation type="submission" date="2015-10" db="EMBL/GenBank/DDBJ databases">
        <authorList>
            <person name="Ju K.-S."/>
            <person name="Doroghazi J.R."/>
            <person name="Metcalf W.W."/>
        </authorList>
    </citation>
    <scope>NUCLEOTIDE SEQUENCE [LARGE SCALE GENOMIC DNA]</scope>
    <source>
        <strain evidence="3">NRRL 3151</strain>
    </source>
</reference>
<comment type="caution">
    <text evidence="2">The sequence shown here is derived from an EMBL/GenBank/DDBJ whole genome shotgun (WGS) entry which is preliminary data.</text>
</comment>
<dbReference type="InterPro" id="IPR036388">
    <property type="entry name" value="WH-like_DNA-bd_sf"/>
</dbReference>
<dbReference type="AlphaFoldDB" id="A0A0X3VQ87"/>
<evidence type="ECO:0000313" key="3">
    <source>
        <dbReference type="Proteomes" id="UP000053923"/>
    </source>
</evidence>